<sequence length="301" mass="33724">MLAMCSWLLPSLISLIAVTHVAAGEFSFPVAVSSVAQAAKSFDRGLLWFYAYAYKEGEHHFRLAAHHDAKCAMCYWGIAICRKHEAIEAGHPLTSAALPYSKTSVSLLRRNEAEEAGGEREISDLEKRLIEELHESLTQKTPGEGQQYLIAALQDLRSHHADQPAVEAEIVALLTDAMLFADAIDASLSHREQAISILRGAIPEYPHHPGAWHTYIHLTERNTTDELGLMAAQQLPSFSDGRIAHFEHMPTHISWRRGMWDEAIDANLRAIATDHAYFSQNGQGLSALYYEYHYLRERAHT</sequence>
<evidence type="ECO:0000256" key="1">
    <source>
        <dbReference type="SAM" id="SignalP"/>
    </source>
</evidence>
<accession>A0A0G4F5B5</accession>
<protein>
    <submittedName>
        <fullName evidence="2">Uncharacterized protein</fullName>
    </submittedName>
</protein>
<feature type="chain" id="PRO_5005188620" evidence="1">
    <location>
        <begin position="24"/>
        <end position="301"/>
    </location>
</feature>
<keyword evidence="3" id="KW-1185">Reference proteome</keyword>
<evidence type="ECO:0000313" key="3">
    <source>
        <dbReference type="Proteomes" id="UP000041254"/>
    </source>
</evidence>
<dbReference type="STRING" id="1169540.A0A0G4F5B5"/>
<reference evidence="2 3" key="1">
    <citation type="submission" date="2014-11" db="EMBL/GenBank/DDBJ databases">
        <authorList>
            <person name="Zhu J."/>
            <person name="Qi W."/>
            <person name="Song R."/>
        </authorList>
    </citation>
    <scope>NUCLEOTIDE SEQUENCE [LARGE SCALE GENOMIC DNA]</scope>
</reference>
<dbReference type="InParanoid" id="A0A0G4F5B5"/>
<dbReference type="EMBL" id="CDMY01000373">
    <property type="protein sequence ID" value="CEM06918.1"/>
    <property type="molecule type" value="Genomic_DNA"/>
</dbReference>
<dbReference type="AlphaFoldDB" id="A0A0G4F5B5"/>
<dbReference type="VEuPathDB" id="CryptoDB:Vbra_8815"/>
<name>A0A0G4F5B5_VITBC</name>
<keyword evidence="1" id="KW-0732">Signal</keyword>
<gene>
    <name evidence="2" type="ORF">Vbra_8815</name>
</gene>
<proteinExistence type="predicted"/>
<dbReference type="PANTHER" id="PTHR45588:SF1">
    <property type="entry name" value="WW DOMAIN-CONTAINING PROTEIN"/>
    <property type="match status" value="1"/>
</dbReference>
<dbReference type="PANTHER" id="PTHR45588">
    <property type="entry name" value="TPR DOMAIN-CONTAINING PROTEIN"/>
    <property type="match status" value="1"/>
</dbReference>
<dbReference type="OrthoDB" id="414774at2759"/>
<evidence type="ECO:0000313" key="2">
    <source>
        <dbReference type="EMBL" id="CEM06918.1"/>
    </source>
</evidence>
<dbReference type="Proteomes" id="UP000041254">
    <property type="component" value="Unassembled WGS sequence"/>
</dbReference>
<organism evidence="2 3">
    <name type="scientific">Vitrella brassicaformis (strain CCMP3155)</name>
    <dbReference type="NCBI Taxonomy" id="1169540"/>
    <lineage>
        <taxon>Eukaryota</taxon>
        <taxon>Sar</taxon>
        <taxon>Alveolata</taxon>
        <taxon>Colpodellida</taxon>
        <taxon>Vitrellaceae</taxon>
        <taxon>Vitrella</taxon>
    </lineage>
</organism>
<feature type="signal peptide" evidence="1">
    <location>
        <begin position="1"/>
        <end position="23"/>
    </location>
</feature>